<evidence type="ECO:0000256" key="3">
    <source>
        <dbReference type="SAM" id="Coils"/>
    </source>
</evidence>
<sequence length="325" mass="37088">MAMYRSEVHIPVQKDSLSFQDRQIKQFCNVEERMEERRKQFQDEFDRMRQEFFVLKPAGKQTPTTLVNMDSLKTLYDTDSSGRQVFRVRFEVSEFKPEEVQVKVQDNKIIVNARHEEKTAQTSVSREYSRQVDIPSGVDQDKLSCVLSKDGVLTVEGVVPQSSLISRETFLPVKNSAANASPSRSLGVGTPVKNPIVTDPDGSRRMRLSVDIGEFNPDEIVVKTTERKLIVHAEHEERSAGRTLHKEFNKEYDLPESVDPSTIQAYMGDDRHLTIEAPLKPAVQRKLYQVTQSQDVQRVVVSKDSSVTISDNRNRPVITISVHRK</sequence>
<evidence type="ECO:0000256" key="4">
    <source>
        <dbReference type="SAM" id="MobiDB-lite"/>
    </source>
</evidence>
<comment type="similarity">
    <text evidence="1 2">Belongs to the small heat shock protein (HSP20) family.</text>
</comment>
<evidence type="ECO:0000259" key="5">
    <source>
        <dbReference type="PROSITE" id="PS01031"/>
    </source>
</evidence>
<dbReference type="Pfam" id="PF00011">
    <property type="entry name" value="HSP20"/>
    <property type="match status" value="2"/>
</dbReference>
<protein>
    <recommendedName>
        <fullName evidence="5">SHSP domain-containing protein</fullName>
    </recommendedName>
</protein>
<keyword evidence="7" id="KW-1185">Reference proteome</keyword>
<keyword evidence="3" id="KW-0175">Coiled coil</keyword>
<proteinExistence type="inferred from homology"/>
<dbReference type="PRINTS" id="PR00299">
    <property type="entry name" value="ACRYSTALLIN"/>
</dbReference>
<dbReference type="Proteomes" id="UP001519460">
    <property type="component" value="Unassembled WGS sequence"/>
</dbReference>
<dbReference type="InterPro" id="IPR001436">
    <property type="entry name" value="Alpha-crystallin/sHSP_animal"/>
</dbReference>
<evidence type="ECO:0000256" key="2">
    <source>
        <dbReference type="RuleBase" id="RU003616"/>
    </source>
</evidence>
<dbReference type="PROSITE" id="PS01031">
    <property type="entry name" value="SHSP"/>
    <property type="match status" value="2"/>
</dbReference>
<dbReference type="AlphaFoldDB" id="A0ABD0JSH8"/>
<name>A0ABD0JSH8_9CAEN</name>
<accession>A0ABD0JSH8</accession>
<organism evidence="6 7">
    <name type="scientific">Batillaria attramentaria</name>
    <dbReference type="NCBI Taxonomy" id="370345"/>
    <lineage>
        <taxon>Eukaryota</taxon>
        <taxon>Metazoa</taxon>
        <taxon>Spiralia</taxon>
        <taxon>Lophotrochozoa</taxon>
        <taxon>Mollusca</taxon>
        <taxon>Gastropoda</taxon>
        <taxon>Caenogastropoda</taxon>
        <taxon>Sorbeoconcha</taxon>
        <taxon>Cerithioidea</taxon>
        <taxon>Batillariidae</taxon>
        <taxon>Batillaria</taxon>
    </lineage>
</organism>
<feature type="region of interest" description="Disordered" evidence="4">
    <location>
        <begin position="177"/>
        <end position="201"/>
    </location>
</feature>
<feature type="domain" description="SHSP" evidence="5">
    <location>
        <begin position="187"/>
        <end position="293"/>
    </location>
</feature>
<dbReference type="InterPro" id="IPR002068">
    <property type="entry name" value="A-crystallin/Hsp20_dom"/>
</dbReference>
<dbReference type="SUPFAM" id="SSF49764">
    <property type="entry name" value="HSP20-like chaperones"/>
    <property type="match status" value="2"/>
</dbReference>
<evidence type="ECO:0000313" key="7">
    <source>
        <dbReference type="Proteomes" id="UP001519460"/>
    </source>
</evidence>
<comment type="caution">
    <text evidence="6">The sequence shown here is derived from an EMBL/GenBank/DDBJ whole genome shotgun (WGS) entry which is preliminary data.</text>
</comment>
<dbReference type="CDD" id="cd06526">
    <property type="entry name" value="metazoan_ACD"/>
    <property type="match status" value="2"/>
</dbReference>
<dbReference type="Gene3D" id="2.60.40.790">
    <property type="match status" value="2"/>
</dbReference>
<evidence type="ECO:0000256" key="1">
    <source>
        <dbReference type="PROSITE-ProRule" id="PRU00285"/>
    </source>
</evidence>
<evidence type="ECO:0000313" key="6">
    <source>
        <dbReference type="EMBL" id="KAK7477579.1"/>
    </source>
</evidence>
<feature type="coiled-coil region" evidence="3">
    <location>
        <begin position="24"/>
        <end position="51"/>
    </location>
</feature>
<dbReference type="PANTHER" id="PTHR45640:SF26">
    <property type="entry name" value="RE23625P"/>
    <property type="match status" value="1"/>
</dbReference>
<dbReference type="PANTHER" id="PTHR45640">
    <property type="entry name" value="HEAT SHOCK PROTEIN HSP-12.2-RELATED"/>
    <property type="match status" value="1"/>
</dbReference>
<reference evidence="6 7" key="1">
    <citation type="journal article" date="2023" name="Sci. Data">
        <title>Genome assembly of the Korean intertidal mud-creeper Batillaria attramentaria.</title>
        <authorList>
            <person name="Patra A.K."/>
            <person name="Ho P.T."/>
            <person name="Jun S."/>
            <person name="Lee S.J."/>
            <person name="Kim Y."/>
            <person name="Won Y.J."/>
        </authorList>
    </citation>
    <scope>NUCLEOTIDE SEQUENCE [LARGE SCALE GENOMIC DNA]</scope>
    <source>
        <strain evidence="6">Wonlab-2016</strain>
    </source>
</reference>
<dbReference type="InterPro" id="IPR008978">
    <property type="entry name" value="HSP20-like_chaperone"/>
</dbReference>
<dbReference type="EMBL" id="JACVVK020000346">
    <property type="protein sequence ID" value="KAK7477579.1"/>
    <property type="molecule type" value="Genomic_DNA"/>
</dbReference>
<gene>
    <name evidence="6" type="ORF">BaRGS_00031184</name>
</gene>
<feature type="domain" description="SHSP" evidence="5">
    <location>
        <begin position="67"/>
        <end position="176"/>
    </location>
</feature>